<organism evidence="11 12">
    <name type="scientific">Candidatus Palibaumannia cicadellinicola</name>
    <dbReference type="NCBI Taxonomy" id="186490"/>
    <lineage>
        <taxon>Bacteria</taxon>
        <taxon>Pseudomonadati</taxon>
        <taxon>Pseudomonadota</taxon>
        <taxon>Gammaproteobacteria</taxon>
        <taxon>Candidatus Palibaumannia</taxon>
    </lineage>
</organism>
<dbReference type="InterPro" id="IPR003838">
    <property type="entry name" value="ABC3_permease_C"/>
</dbReference>
<dbReference type="EMBL" id="CP011787">
    <property type="protein sequence ID" value="AKZ65964.1"/>
    <property type="molecule type" value="Genomic_DNA"/>
</dbReference>
<dbReference type="KEGG" id="bcig:AB162_373"/>
<keyword evidence="12" id="KW-1185">Reference proteome</keyword>
<evidence type="ECO:0000256" key="8">
    <source>
        <dbReference type="SAM" id="Phobius"/>
    </source>
</evidence>
<evidence type="ECO:0000256" key="7">
    <source>
        <dbReference type="ARBA" id="ARBA00023136"/>
    </source>
</evidence>
<feature type="transmembrane region" description="Helical" evidence="8">
    <location>
        <begin position="274"/>
        <end position="297"/>
    </location>
</feature>
<evidence type="ECO:0000256" key="3">
    <source>
        <dbReference type="ARBA" id="ARBA00022448"/>
    </source>
</evidence>
<dbReference type="GO" id="GO:0044874">
    <property type="term" value="P:lipoprotein localization to outer membrane"/>
    <property type="evidence" value="ECO:0007669"/>
    <property type="project" value="InterPro"/>
</dbReference>
<comment type="similarity">
    <text evidence="2">Belongs to the ABC-4 integral membrane protein family. LolC/E subfamily.</text>
</comment>
<evidence type="ECO:0000256" key="4">
    <source>
        <dbReference type="ARBA" id="ARBA00022475"/>
    </source>
</evidence>
<proteinExistence type="inferred from homology"/>
<dbReference type="Proteomes" id="UP000056466">
    <property type="component" value="Chromosome"/>
</dbReference>
<evidence type="ECO:0000313" key="12">
    <source>
        <dbReference type="Proteomes" id="UP000056466"/>
    </source>
</evidence>
<dbReference type="InterPro" id="IPR011926">
    <property type="entry name" value="LolE_gammaproteobact"/>
</dbReference>
<dbReference type="Pfam" id="PF02687">
    <property type="entry name" value="FtsX"/>
    <property type="match status" value="1"/>
</dbReference>
<dbReference type="RefSeq" id="WP_053096974.1">
    <property type="nucleotide sequence ID" value="NZ_CP011787.1"/>
</dbReference>
<feature type="domain" description="MacB-like periplasmic core" evidence="10">
    <location>
        <begin position="27"/>
        <end position="234"/>
    </location>
</feature>
<dbReference type="PANTHER" id="PTHR30489:SF0">
    <property type="entry name" value="LIPOPROTEIN-RELEASING SYSTEM TRANSMEMBRANE PROTEIN LOLE"/>
    <property type="match status" value="1"/>
</dbReference>
<evidence type="ECO:0000259" key="10">
    <source>
        <dbReference type="Pfam" id="PF12704"/>
    </source>
</evidence>
<feature type="transmembrane region" description="Helical" evidence="8">
    <location>
        <begin position="22"/>
        <end position="48"/>
    </location>
</feature>
<dbReference type="NCBIfam" id="NF008357">
    <property type="entry name" value="PRK11146.1"/>
    <property type="match status" value="1"/>
</dbReference>
<protein>
    <submittedName>
        <fullName evidence="11">Lipoprotein releasing system transmembrane protein</fullName>
    </submittedName>
</protein>
<keyword evidence="6 8" id="KW-1133">Transmembrane helix</keyword>
<dbReference type="InterPro" id="IPR025857">
    <property type="entry name" value="MacB_PCD"/>
</dbReference>
<dbReference type="AlphaFoldDB" id="A0A0K2BL88"/>
<evidence type="ECO:0000259" key="9">
    <source>
        <dbReference type="Pfam" id="PF02687"/>
    </source>
</evidence>
<dbReference type="PATRIC" id="fig|186490.8.peg.352"/>
<reference evidence="11 12" key="1">
    <citation type="submission" date="2015-06" db="EMBL/GenBank/DDBJ databases">
        <title>Lineage-specific patterns of genome deterioration in obligate symbionts.</title>
        <authorList>
            <person name="Bennett G.M."/>
            <person name="McCutcheon J.P."/>
            <person name="McDonald B.R."/>
            <person name="Moran N.A."/>
        </authorList>
    </citation>
    <scope>NUCLEOTIDE SEQUENCE [LARGE SCALE GENOMIC DNA]</scope>
    <source>
        <strain evidence="11 12">B-GSS</strain>
    </source>
</reference>
<dbReference type="PANTHER" id="PTHR30489">
    <property type="entry name" value="LIPOPROTEIN-RELEASING SYSTEM TRANSMEMBRANE PROTEIN LOLE"/>
    <property type="match status" value="1"/>
</dbReference>
<keyword evidence="3" id="KW-0813">Transport</keyword>
<sequence>MSIIPLSLQIALRFNLRMRGGMVSIISIISTIGISIGVMVLIIVLSAMNGFERELNQRILAVVAHGQIEPVNPPPFLEWHKLIKRIEKLPGIVAATPYINFTSLVEHDEKQQILQIKGVDPAQEIRLSALPYFVKNQAWHNFMADKQQIIIGQGVADNLKVKLGDWLNILISNRNIDKNITQLQYKRINLQVIGIFSLSSQIDNNFAMIPLIDAQHYLNTGKNIDGIAIKVTDIFNANKLVLAAAKVTDRYVFLSSWMDTYGDMYKDIKMIRSIIYLAMMLVILVACFNIVSTLVMAVKDKYADIAILRTLGAKDSLAYGIFLWYGLLVGIYGCIIGAISGAIIAVNLTKLVKMIENLLGYSLLSSNIYFINFLPTELHLQDILIVISTAILLSLLASWYPAQRASSIDPVHILNKK</sequence>
<dbReference type="GO" id="GO:0098797">
    <property type="term" value="C:plasma membrane protein complex"/>
    <property type="evidence" value="ECO:0007669"/>
    <property type="project" value="TreeGrafter"/>
</dbReference>
<keyword evidence="7 8" id="KW-0472">Membrane</keyword>
<keyword evidence="4" id="KW-1003">Cell membrane</keyword>
<dbReference type="OrthoDB" id="9808461at2"/>
<dbReference type="GO" id="GO:0042953">
    <property type="term" value="P:lipoprotein transport"/>
    <property type="evidence" value="ECO:0007669"/>
    <property type="project" value="InterPro"/>
</dbReference>
<feature type="transmembrane region" description="Helical" evidence="8">
    <location>
        <begin position="380"/>
        <end position="400"/>
    </location>
</feature>
<keyword evidence="11" id="KW-0449">Lipoprotein</keyword>
<dbReference type="NCBIfam" id="TIGR02213">
    <property type="entry name" value="lolE_release"/>
    <property type="match status" value="1"/>
</dbReference>
<dbReference type="Pfam" id="PF12704">
    <property type="entry name" value="MacB_PCD"/>
    <property type="match status" value="1"/>
</dbReference>
<dbReference type="NCBIfam" id="TIGR02212">
    <property type="entry name" value="lolCE"/>
    <property type="match status" value="1"/>
</dbReference>
<evidence type="ECO:0000256" key="5">
    <source>
        <dbReference type="ARBA" id="ARBA00022692"/>
    </source>
</evidence>
<gene>
    <name evidence="11" type="primary">lolE</name>
    <name evidence="11" type="ORF">AB162_373</name>
</gene>
<evidence type="ECO:0000256" key="1">
    <source>
        <dbReference type="ARBA" id="ARBA00004651"/>
    </source>
</evidence>
<dbReference type="InterPro" id="IPR011925">
    <property type="entry name" value="LolCE_TM"/>
</dbReference>
<evidence type="ECO:0000313" key="11">
    <source>
        <dbReference type="EMBL" id="AKZ65964.1"/>
    </source>
</evidence>
<comment type="subcellular location">
    <subcellularLocation>
        <location evidence="1">Cell membrane</location>
        <topology evidence="1">Multi-pass membrane protein</topology>
    </subcellularLocation>
</comment>
<feature type="transmembrane region" description="Helical" evidence="8">
    <location>
        <begin position="358"/>
        <end position="374"/>
    </location>
</feature>
<evidence type="ECO:0000256" key="6">
    <source>
        <dbReference type="ARBA" id="ARBA00022989"/>
    </source>
</evidence>
<feature type="transmembrane region" description="Helical" evidence="8">
    <location>
        <begin position="317"/>
        <end position="346"/>
    </location>
</feature>
<feature type="domain" description="ABC3 transporter permease C-terminal" evidence="9">
    <location>
        <begin position="277"/>
        <end position="410"/>
    </location>
</feature>
<keyword evidence="5 8" id="KW-0812">Transmembrane</keyword>
<name>A0A0K2BL88_9GAMM</name>
<accession>A0A0K2BL88</accession>
<evidence type="ECO:0000256" key="2">
    <source>
        <dbReference type="ARBA" id="ARBA00005236"/>
    </source>
</evidence>
<dbReference type="InterPro" id="IPR051447">
    <property type="entry name" value="Lipoprotein-release_system"/>
</dbReference>